<sequence length="217" mass="26533">MASYEYSYGDDEAIDARRVMGRDRTPGRPTRAPYYLRTAVRDRVDRYHYFTVDRPTTVIQERYRGGRDLGRERYRSLGQVAEAQHRLEYLRARNGREDSIRQAADKVDKLLSEDRAIRDRLDRQFELRELRRQKRAEEEAQERIWELRYDISTWKRHNHRRYRLINLQTEHRENSRDHQWRGVPHDIFDVHRGRDLTFQMEFPIHLIMAMQSSIFRV</sequence>
<name>A0AAJ0HAY5_9PEZI</name>
<dbReference type="Proteomes" id="UP001275084">
    <property type="component" value="Unassembled WGS sequence"/>
</dbReference>
<dbReference type="AlphaFoldDB" id="A0AAJ0HAY5"/>
<keyword evidence="2" id="KW-1185">Reference proteome</keyword>
<protein>
    <submittedName>
        <fullName evidence="1">Uncharacterized protein</fullName>
    </submittedName>
</protein>
<gene>
    <name evidence="1" type="ORF">B0T25DRAFT_266682</name>
</gene>
<dbReference type="EMBL" id="JAUIQD010000006">
    <property type="protein sequence ID" value="KAK3345985.1"/>
    <property type="molecule type" value="Genomic_DNA"/>
</dbReference>
<proteinExistence type="predicted"/>
<reference evidence="1" key="1">
    <citation type="journal article" date="2023" name="Mol. Phylogenet. Evol.">
        <title>Genome-scale phylogeny and comparative genomics of the fungal order Sordariales.</title>
        <authorList>
            <person name="Hensen N."/>
            <person name="Bonometti L."/>
            <person name="Westerberg I."/>
            <person name="Brannstrom I.O."/>
            <person name="Guillou S."/>
            <person name="Cros-Aarteil S."/>
            <person name="Calhoun S."/>
            <person name="Haridas S."/>
            <person name="Kuo A."/>
            <person name="Mondo S."/>
            <person name="Pangilinan J."/>
            <person name="Riley R."/>
            <person name="LaButti K."/>
            <person name="Andreopoulos B."/>
            <person name="Lipzen A."/>
            <person name="Chen C."/>
            <person name="Yan M."/>
            <person name="Daum C."/>
            <person name="Ng V."/>
            <person name="Clum A."/>
            <person name="Steindorff A."/>
            <person name="Ohm R.A."/>
            <person name="Martin F."/>
            <person name="Silar P."/>
            <person name="Natvig D.O."/>
            <person name="Lalanne C."/>
            <person name="Gautier V."/>
            <person name="Ament-Velasquez S.L."/>
            <person name="Kruys A."/>
            <person name="Hutchinson M.I."/>
            <person name="Powell A.J."/>
            <person name="Barry K."/>
            <person name="Miller A.N."/>
            <person name="Grigoriev I.V."/>
            <person name="Debuchy R."/>
            <person name="Gladieux P."/>
            <person name="Hiltunen Thoren M."/>
            <person name="Johannesson H."/>
        </authorList>
    </citation>
    <scope>NUCLEOTIDE SEQUENCE</scope>
    <source>
        <strain evidence="1">CBS 955.72</strain>
    </source>
</reference>
<accession>A0AAJ0HAY5</accession>
<evidence type="ECO:0000313" key="1">
    <source>
        <dbReference type="EMBL" id="KAK3345985.1"/>
    </source>
</evidence>
<organism evidence="1 2">
    <name type="scientific">Lasiosphaeria hispida</name>
    <dbReference type="NCBI Taxonomy" id="260671"/>
    <lineage>
        <taxon>Eukaryota</taxon>
        <taxon>Fungi</taxon>
        <taxon>Dikarya</taxon>
        <taxon>Ascomycota</taxon>
        <taxon>Pezizomycotina</taxon>
        <taxon>Sordariomycetes</taxon>
        <taxon>Sordariomycetidae</taxon>
        <taxon>Sordariales</taxon>
        <taxon>Lasiosphaeriaceae</taxon>
        <taxon>Lasiosphaeria</taxon>
    </lineage>
</organism>
<reference evidence="1" key="2">
    <citation type="submission" date="2023-06" db="EMBL/GenBank/DDBJ databases">
        <authorList>
            <consortium name="Lawrence Berkeley National Laboratory"/>
            <person name="Haridas S."/>
            <person name="Hensen N."/>
            <person name="Bonometti L."/>
            <person name="Westerberg I."/>
            <person name="Brannstrom I.O."/>
            <person name="Guillou S."/>
            <person name="Cros-Aarteil S."/>
            <person name="Calhoun S."/>
            <person name="Kuo A."/>
            <person name="Mondo S."/>
            <person name="Pangilinan J."/>
            <person name="Riley R."/>
            <person name="Labutti K."/>
            <person name="Andreopoulos B."/>
            <person name="Lipzen A."/>
            <person name="Chen C."/>
            <person name="Yanf M."/>
            <person name="Daum C."/>
            <person name="Ng V."/>
            <person name="Clum A."/>
            <person name="Steindorff A."/>
            <person name="Ohm R."/>
            <person name="Martin F."/>
            <person name="Silar P."/>
            <person name="Natvig D."/>
            <person name="Lalanne C."/>
            <person name="Gautier V."/>
            <person name="Ament-Velasquez S.L."/>
            <person name="Kruys A."/>
            <person name="Hutchinson M.I."/>
            <person name="Powell A.J."/>
            <person name="Barry K."/>
            <person name="Miller A.N."/>
            <person name="Grigoriev I.V."/>
            <person name="Debuchy R."/>
            <person name="Gladieux P."/>
            <person name="Thoren M.H."/>
            <person name="Johannesson H."/>
        </authorList>
    </citation>
    <scope>NUCLEOTIDE SEQUENCE</scope>
    <source>
        <strain evidence="1">CBS 955.72</strain>
    </source>
</reference>
<comment type="caution">
    <text evidence="1">The sequence shown here is derived from an EMBL/GenBank/DDBJ whole genome shotgun (WGS) entry which is preliminary data.</text>
</comment>
<evidence type="ECO:0000313" key="2">
    <source>
        <dbReference type="Proteomes" id="UP001275084"/>
    </source>
</evidence>